<dbReference type="Proteomes" id="UP000669179">
    <property type="component" value="Unassembled WGS sequence"/>
</dbReference>
<name>A0A939T5I2_9ACTN</name>
<dbReference type="RefSeq" id="WP_208257427.1">
    <property type="nucleotide sequence ID" value="NZ_JAGEOJ010000008.1"/>
</dbReference>
<dbReference type="Gene3D" id="1.10.357.10">
    <property type="entry name" value="Tetracycline Repressor, domain 2"/>
    <property type="match status" value="1"/>
</dbReference>
<dbReference type="AlphaFoldDB" id="A0A939T5I2"/>
<keyword evidence="2" id="KW-1185">Reference proteome</keyword>
<evidence type="ECO:0000313" key="1">
    <source>
        <dbReference type="EMBL" id="MBO2449544.1"/>
    </source>
</evidence>
<gene>
    <name evidence="1" type="ORF">J4573_20755</name>
</gene>
<accession>A0A939T5I2</accession>
<evidence type="ECO:0008006" key="3">
    <source>
        <dbReference type="Google" id="ProtNLM"/>
    </source>
</evidence>
<sequence>MDQKQTLKQRLPFPYNQDLSQVLRKVDRRTLFSKSRIANDPVTAAYLAAAMRLIERHFGPGAERSPVDPSDENSVERPLLGFLSQRAVAAEVSRNPDPFPRVGSVPTLRSTWRSHSDFIADLLRFGLWSQYHPARWESDKTAAAIEQLIDGAEPDFAQSIHELSYRNLMIFVARPRFRLRLVAVAAAEGDEVIREALGELYHEALVSWRAVFVEVLRNRGLQLRPGVQPDDFVNMLAAVAEGTAVHALSAPSPLVIDHERRRTLLGTAALALIHGCLERVDEADGSSLEQAVHAKVYGKLPPEEEAQAS</sequence>
<dbReference type="EMBL" id="JAGEOJ010000008">
    <property type="protein sequence ID" value="MBO2449544.1"/>
    <property type="molecule type" value="Genomic_DNA"/>
</dbReference>
<evidence type="ECO:0000313" key="2">
    <source>
        <dbReference type="Proteomes" id="UP000669179"/>
    </source>
</evidence>
<reference evidence="1" key="1">
    <citation type="submission" date="2021-03" db="EMBL/GenBank/DDBJ databases">
        <authorList>
            <person name="Kanchanasin P."/>
            <person name="Saeng-In P."/>
            <person name="Phongsopitanun W."/>
            <person name="Yuki M."/>
            <person name="Kudo T."/>
            <person name="Ohkuma M."/>
            <person name="Tanasupawat S."/>
        </authorList>
    </citation>
    <scope>NUCLEOTIDE SEQUENCE</scope>
    <source>
        <strain evidence="1">GKU 128</strain>
    </source>
</reference>
<proteinExistence type="predicted"/>
<organism evidence="1 2">
    <name type="scientific">Actinomadura barringtoniae</name>
    <dbReference type="NCBI Taxonomy" id="1427535"/>
    <lineage>
        <taxon>Bacteria</taxon>
        <taxon>Bacillati</taxon>
        <taxon>Actinomycetota</taxon>
        <taxon>Actinomycetes</taxon>
        <taxon>Streptosporangiales</taxon>
        <taxon>Thermomonosporaceae</taxon>
        <taxon>Actinomadura</taxon>
    </lineage>
</organism>
<comment type="caution">
    <text evidence="1">The sequence shown here is derived from an EMBL/GenBank/DDBJ whole genome shotgun (WGS) entry which is preliminary data.</text>
</comment>
<protein>
    <recommendedName>
        <fullName evidence="3">BetI-type transcriptional repressor C-terminal domain-containing protein</fullName>
    </recommendedName>
</protein>